<evidence type="ECO:0000256" key="3">
    <source>
        <dbReference type="ARBA" id="ARBA00022980"/>
    </source>
</evidence>
<dbReference type="SUPFAM" id="SSF160369">
    <property type="entry name" value="Ribosomal protein L10-like"/>
    <property type="match status" value="1"/>
</dbReference>
<comment type="subunit">
    <text evidence="6">Part of the ribosomal stalk of the 50S ribosomal subunit. The N-terminus interacts with L11 and the large rRNA to form the base of the stalk. The C-terminus forms an elongated spine to which L12 dimers bind in a sequential fashion forming a multimeric L10(L12)X complex.</text>
</comment>
<evidence type="ECO:0000256" key="4">
    <source>
        <dbReference type="ARBA" id="ARBA00023274"/>
    </source>
</evidence>
<dbReference type="InterPro" id="IPR047865">
    <property type="entry name" value="Ribosomal_uL10_bac_type"/>
</dbReference>
<proteinExistence type="inferred from homology"/>
<dbReference type="Pfam" id="PF00466">
    <property type="entry name" value="Ribosomal_L10"/>
    <property type="match status" value="1"/>
</dbReference>
<dbReference type="EMBL" id="QGLF01000005">
    <property type="protein sequence ID" value="PWR19058.1"/>
    <property type="molecule type" value="Genomic_DNA"/>
</dbReference>
<organism evidence="7 8">
    <name type="scientific">Zavarzinia compransoris</name>
    <dbReference type="NCBI Taxonomy" id="1264899"/>
    <lineage>
        <taxon>Bacteria</taxon>
        <taxon>Pseudomonadati</taxon>
        <taxon>Pseudomonadota</taxon>
        <taxon>Alphaproteobacteria</taxon>
        <taxon>Rhodospirillales</taxon>
        <taxon>Zavarziniaceae</taxon>
        <taxon>Zavarzinia</taxon>
    </lineage>
</organism>
<keyword evidence="4 6" id="KW-0687">Ribonucleoprotein</keyword>
<dbReference type="InterPro" id="IPR043141">
    <property type="entry name" value="Ribosomal_uL10-like_sf"/>
</dbReference>
<evidence type="ECO:0000256" key="5">
    <source>
        <dbReference type="ARBA" id="ARBA00035202"/>
    </source>
</evidence>
<dbReference type="HAMAP" id="MF_00362">
    <property type="entry name" value="Ribosomal_uL10"/>
    <property type="match status" value="1"/>
</dbReference>
<evidence type="ECO:0000256" key="6">
    <source>
        <dbReference type="HAMAP-Rule" id="MF_00362"/>
    </source>
</evidence>
<dbReference type="NCBIfam" id="NF000955">
    <property type="entry name" value="PRK00099.1-1"/>
    <property type="match status" value="1"/>
</dbReference>
<dbReference type="Gene3D" id="3.30.70.1730">
    <property type="match status" value="1"/>
</dbReference>
<evidence type="ECO:0000256" key="1">
    <source>
        <dbReference type="ARBA" id="ARBA00002633"/>
    </source>
</evidence>
<reference evidence="8" key="1">
    <citation type="submission" date="2018-05" db="EMBL/GenBank/DDBJ databases">
        <title>Zavarzinia sp. HR-AS.</title>
        <authorList>
            <person name="Lee Y."/>
            <person name="Jeon C.O."/>
        </authorList>
    </citation>
    <scope>NUCLEOTIDE SEQUENCE [LARGE SCALE GENOMIC DNA]</scope>
    <source>
        <strain evidence="8">DSM 1231</strain>
    </source>
</reference>
<dbReference type="CDD" id="cd05797">
    <property type="entry name" value="Ribosomal_L10"/>
    <property type="match status" value="1"/>
</dbReference>
<dbReference type="GO" id="GO:0006412">
    <property type="term" value="P:translation"/>
    <property type="evidence" value="ECO:0007669"/>
    <property type="project" value="UniProtKB-UniRule"/>
</dbReference>
<comment type="similarity">
    <text evidence="2 6">Belongs to the universal ribosomal protein uL10 family.</text>
</comment>
<comment type="function">
    <text evidence="1 6">Forms part of the ribosomal stalk, playing a central role in the interaction of the ribosome with GTP-bound translation factors.</text>
</comment>
<evidence type="ECO:0000313" key="7">
    <source>
        <dbReference type="EMBL" id="PWR19058.1"/>
    </source>
</evidence>
<evidence type="ECO:0000313" key="8">
    <source>
        <dbReference type="Proteomes" id="UP000246077"/>
    </source>
</evidence>
<keyword evidence="6" id="KW-0694">RNA-binding</keyword>
<dbReference type="RefSeq" id="WP_109922744.1">
    <property type="nucleotide sequence ID" value="NZ_QGLF01000005.1"/>
</dbReference>
<dbReference type="PANTHER" id="PTHR11560">
    <property type="entry name" value="39S RIBOSOMAL PROTEIN L10, MITOCHONDRIAL"/>
    <property type="match status" value="1"/>
</dbReference>
<dbReference type="AlphaFoldDB" id="A0A317DWG5"/>
<evidence type="ECO:0000256" key="2">
    <source>
        <dbReference type="ARBA" id="ARBA00008889"/>
    </source>
</evidence>
<dbReference type="GO" id="GO:0005840">
    <property type="term" value="C:ribosome"/>
    <property type="evidence" value="ECO:0007669"/>
    <property type="project" value="UniProtKB-KW"/>
</dbReference>
<sequence length="174" mass="18408">MDRAAKKELVATLSEVFSETSLVVVGHYSGLRVSEITDLRRQMRAAGASFKVSKNRLTKLALQGTKFEGIADLLKGPTAIAYSTDPVAAAKVAVEFAKKNDKFVLKGGVMGGTQLDVEGIKALATLPSLDELRAKVLGIIQTPAQRIASVLQAPGGQVARVLAAYAKKDEEQAA</sequence>
<dbReference type="Gene3D" id="6.10.250.290">
    <property type="match status" value="1"/>
</dbReference>
<keyword evidence="3 6" id="KW-0689">Ribosomal protein</keyword>
<accession>A0A317DWG5</accession>
<dbReference type="OrthoDB" id="9791972at2"/>
<keyword evidence="6" id="KW-0699">rRNA-binding</keyword>
<protein>
    <recommendedName>
        <fullName evidence="5 6">Large ribosomal subunit protein uL10</fullName>
    </recommendedName>
</protein>
<dbReference type="GO" id="GO:1990904">
    <property type="term" value="C:ribonucleoprotein complex"/>
    <property type="evidence" value="ECO:0007669"/>
    <property type="project" value="UniProtKB-KW"/>
</dbReference>
<name>A0A317DWG5_9PROT</name>
<comment type="caution">
    <text evidence="7">The sequence shown here is derived from an EMBL/GenBank/DDBJ whole genome shotgun (WGS) entry which is preliminary data.</text>
</comment>
<dbReference type="GO" id="GO:0070180">
    <property type="term" value="F:large ribosomal subunit rRNA binding"/>
    <property type="evidence" value="ECO:0007669"/>
    <property type="project" value="UniProtKB-UniRule"/>
</dbReference>
<dbReference type="InterPro" id="IPR001790">
    <property type="entry name" value="Ribosomal_uL10"/>
</dbReference>
<dbReference type="InterPro" id="IPR022973">
    <property type="entry name" value="Ribosomal_uL10_bac"/>
</dbReference>
<dbReference type="Proteomes" id="UP000246077">
    <property type="component" value="Unassembled WGS sequence"/>
</dbReference>
<keyword evidence="8" id="KW-1185">Reference proteome</keyword>
<gene>
    <name evidence="6" type="primary">rplJ</name>
    <name evidence="7" type="ORF">DKG75_19045</name>
</gene>